<keyword evidence="3" id="KW-1185">Reference proteome</keyword>
<gene>
    <name evidence="2" type="ORF">AGLY_016590</name>
</gene>
<dbReference type="PANTHER" id="PTHR35374:SF1">
    <property type="entry name" value="PROTEIN KINASE DOMAIN-CONTAINING PROTEIN"/>
    <property type="match status" value="1"/>
</dbReference>
<dbReference type="OrthoDB" id="6605260at2759"/>
<evidence type="ECO:0000259" key="1">
    <source>
        <dbReference type="Pfam" id="PF26634"/>
    </source>
</evidence>
<dbReference type="InterPro" id="IPR058520">
    <property type="entry name" value="DUF8207"/>
</dbReference>
<dbReference type="Proteomes" id="UP000475862">
    <property type="component" value="Unassembled WGS sequence"/>
</dbReference>
<feature type="domain" description="DUF8207" evidence="1">
    <location>
        <begin position="262"/>
        <end position="357"/>
    </location>
</feature>
<accession>A0A6G0SXA9</accession>
<protein>
    <recommendedName>
        <fullName evidence="1">DUF8207 domain-containing protein</fullName>
    </recommendedName>
</protein>
<dbReference type="PANTHER" id="PTHR35374">
    <property type="entry name" value="CYCLIN-DEPENDENT KINASE 11A-LIKE"/>
    <property type="match status" value="1"/>
</dbReference>
<proteinExistence type="predicted"/>
<dbReference type="EMBL" id="VYZN01000468">
    <property type="protein sequence ID" value="KAE9522959.1"/>
    <property type="molecule type" value="Genomic_DNA"/>
</dbReference>
<name>A0A6G0SXA9_APHGL</name>
<organism evidence="2 3">
    <name type="scientific">Aphis glycines</name>
    <name type="common">Soybean aphid</name>
    <dbReference type="NCBI Taxonomy" id="307491"/>
    <lineage>
        <taxon>Eukaryota</taxon>
        <taxon>Metazoa</taxon>
        <taxon>Ecdysozoa</taxon>
        <taxon>Arthropoda</taxon>
        <taxon>Hexapoda</taxon>
        <taxon>Insecta</taxon>
        <taxon>Pterygota</taxon>
        <taxon>Neoptera</taxon>
        <taxon>Paraneoptera</taxon>
        <taxon>Hemiptera</taxon>
        <taxon>Sternorrhyncha</taxon>
        <taxon>Aphidomorpha</taxon>
        <taxon>Aphidoidea</taxon>
        <taxon>Aphididae</taxon>
        <taxon>Aphidini</taxon>
        <taxon>Aphis</taxon>
        <taxon>Aphis</taxon>
    </lineage>
</organism>
<evidence type="ECO:0000313" key="3">
    <source>
        <dbReference type="Proteomes" id="UP000475862"/>
    </source>
</evidence>
<reference evidence="2 3" key="1">
    <citation type="submission" date="2019-08" db="EMBL/GenBank/DDBJ databases">
        <title>The genome of the soybean aphid Biotype 1, its phylome, world population structure and adaptation to the North American continent.</title>
        <authorList>
            <person name="Giordano R."/>
            <person name="Donthu R.K."/>
            <person name="Hernandez A.G."/>
            <person name="Wright C.L."/>
            <person name="Zimin A.V."/>
        </authorList>
    </citation>
    <scope>NUCLEOTIDE SEQUENCE [LARGE SCALE GENOMIC DNA]</scope>
    <source>
        <tissue evidence="2">Whole aphids</tissue>
    </source>
</reference>
<sequence>MELIEQDVKLNIDNVDTQSIKKPSRHGPLLPDTIRAILVGPSGSDGIKGVNFIIFSKGEQVIKPNLALKNSIFIFDDVILDNQSPIREFFTMGRHSGASSIFYLAQTYSKIPKQLVRDNSNFLIILKQDDKNLRHIFNDHSSADMNFLEFRKISHLCWNHNDYGFLVIDKTREMGKGRYRCDKNLLENLITSKKNIKRKIMEMKRGTNSLNILSKKNKSHISHNYPVDQKNIEVQYASDEDDDNLNSSYNNFFNTRPQLRGYDRWYGMYYDKATDKLKIADFPVTFYHGNLNILDNYYPWTVGLWSLLCEKEPKNTTIADMESYYNILKITKAHLKVDGKPKTSRYFKWVNVVKPLYERMQIEENKLNTEITQIDNAKLKTPLRLNLKPFDNYISSSNAKQKKIHNNSSIRNESFEFSPEPIKKGSGLYKDVIPQTQLVYYDDPNELVARLNLLTSAQSAGNTGVNNEIITILEELRELDIIV</sequence>
<evidence type="ECO:0000313" key="2">
    <source>
        <dbReference type="EMBL" id="KAE9522959.1"/>
    </source>
</evidence>
<comment type="caution">
    <text evidence="2">The sequence shown here is derived from an EMBL/GenBank/DDBJ whole genome shotgun (WGS) entry which is preliminary data.</text>
</comment>
<dbReference type="Pfam" id="PF26634">
    <property type="entry name" value="DUF8207"/>
    <property type="match status" value="1"/>
</dbReference>
<dbReference type="AlphaFoldDB" id="A0A6G0SXA9"/>